<proteinExistence type="predicted"/>
<evidence type="ECO:0000313" key="2">
    <source>
        <dbReference type="EMBL" id="CCD43003.1"/>
    </source>
</evidence>
<accession>G2XQB5</accession>
<dbReference type="EMBL" id="FQ790251">
    <property type="protein sequence ID" value="CCD43003.1"/>
    <property type="molecule type" value="Genomic_DNA"/>
</dbReference>
<gene>
    <name evidence="2" type="ORF">BofuT4_uP070790.1</name>
</gene>
<dbReference type="AlphaFoldDB" id="G2XQB5"/>
<keyword evidence="1" id="KW-0812">Transmembrane</keyword>
<reference evidence="3" key="1">
    <citation type="journal article" date="2011" name="PLoS Genet.">
        <title>Genomic analysis of the necrotrophic fungal pathogens Sclerotinia sclerotiorum and Botrytis cinerea.</title>
        <authorList>
            <person name="Amselem J."/>
            <person name="Cuomo C.A."/>
            <person name="van Kan J.A."/>
            <person name="Viaud M."/>
            <person name="Benito E.P."/>
            <person name="Couloux A."/>
            <person name="Coutinho P.M."/>
            <person name="de Vries R.P."/>
            <person name="Dyer P.S."/>
            <person name="Fillinger S."/>
            <person name="Fournier E."/>
            <person name="Gout L."/>
            <person name="Hahn M."/>
            <person name="Kohn L."/>
            <person name="Lapalu N."/>
            <person name="Plummer K.M."/>
            <person name="Pradier J.M."/>
            <person name="Quevillon E."/>
            <person name="Sharon A."/>
            <person name="Simon A."/>
            <person name="ten Have A."/>
            <person name="Tudzynski B."/>
            <person name="Tudzynski P."/>
            <person name="Wincker P."/>
            <person name="Andrew M."/>
            <person name="Anthouard V."/>
            <person name="Beever R.E."/>
            <person name="Beffa R."/>
            <person name="Benoit I."/>
            <person name="Bouzid O."/>
            <person name="Brault B."/>
            <person name="Chen Z."/>
            <person name="Choquer M."/>
            <person name="Collemare J."/>
            <person name="Cotton P."/>
            <person name="Danchin E.G."/>
            <person name="Da Silva C."/>
            <person name="Gautier A."/>
            <person name="Giraud C."/>
            <person name="Giraud T."/>
            <person name="Gonzalez C."/>
            <person name="Grossetete S."/>
            <person name="Guldener U."/>
            <person name="Henrissat B."/>
            <person name="Howlett B.J."/>
            <person name="Kodira C."/>
            <person name="Kretschmer M."/>
            <person name="Lappartient A."/>
            <person name="Leroch M."/>
            <person name="Levis C."/>
            <person name="Mauceli E."/>
            <person name="Neuveglise C."/>
            <person name="Oeser B."/>
            <person name="Pearson M."/>
            <person name="Poulain J."/>
            <person name="Poussereau N."/>
            <person name="Quesneville H."/>
            <person name="Rascle C."/>
            <person name="Schumacher J."/>
            <person name="Segurens B."/>
            <person name="Sexton A."/>
            <person name="Silva E."/>
            <person name="Sirven C."/>
            <person name="Soanes D.M."/>
            <person name="Talbot N.J."/>
            <person name="Templeton M."/>
            <person name="Yandava C."/>
            <person name="Yarden O."/>
            <person name="Zeng Q."/>
            <person name="Rollins J.A."/>
            <person name="Lebrun M.H."/>
            <person name="Dickman M."/>
        </authorList>
    </citation>
    <scope>NUCLEOTIDE SEQUENCE [LARGE SCALE GENOMIC DNA]</scope>
    <source>
        <strain evidence="3">T4</strain>
    </source>
</reference>
<organism evidence="2 3">
    <name type="scientific">Botryotinia fuckeliana (strain T4)</name>
    <name type="common">Noble rot fungus</name>
    <name type="synonym">Botrytis cinerea</name>
    <dbReference type="NCBI Taxonomy" id="999810"/>
    <lineage>
        <taxon>Eukaryota</taxon>
        <taxon>Fungi</taxon>
        <taxon>Dikarya</taxon>
        <taxon>Ascomycota</taxon>
        <taxon>Pezizomycotina</taxon>
        <taxon>Leotiomycetes</taxon>
        <taxon>Helotiales</taxon>
        <taxon>Sclerotiniaceae</taxon>
        <taxon>Botrytis</taxon>
    </lineage>
</organism>
<evidence type="ECO:0000313" key="3">
    <source>
        <dbReference type="Proteomes" id="UP000008177"/>
    </source>
</evidence>
<keyword evidence="1" id="KW-1133">Transmembrane helix</keyword>
<feature type="transmembrane region" description="Helical" evidence="1">
    <location>
        <begin position="12"/>
        <end position="30"/>
    </location>
</feature>
<name>G2XQB5_BOTF4</name>
<dbReference type="OrthoDB" id="426293at2759"/>
<evidence type="ECO:0000256" key="1">
    <source>
        <dbReference type="SAM" id="Phobius"/>
    </source>
</evidence>
<dbReference type="HOGENOM" id="CLU_2399412_0_0_1"/>
<dbReference type="Proteomes" id="UP000008177">
    <property type="component" value="Unplaced contigs"/>
</dbReference>
<protein>
    <submittedName>
        <fullName evidence="2">Uncharacterized protein</fullName>
    </submittedName>
</protein>
<keyword evidence="1" id="KW-0472">Membrane</keyword>
<sequence>MESRASTRLGENVRLLTFVGIFFLPLSFTMTQRGEGLTEPAFADDQNVTPSSWRIPHYPAISEEEGGTDGGECLNWSRLTCGSIKVMGIIEVS</sequence>
<dbReference type="InParanoid" id="G2XQB5"/>